<dbReference type="Proteomes" id="UP000580250">
    <property type="component" value="Unassembled WGS sequence"/>
</dbReference>
<dbReference type="InterPro" id="IPR036880">
    <property type="entry name" value="Kunitz_BPTI_sf"/>
</dbReference>
<evidence type="ECO:0000313" key="2">
    <source>
        <dbReference type="EMBL" id="CAD2165495.1"/>
    </source>
</evidence>
<dbReference type="AlphaFoldDB" id="A0A6V7UTJ8"/>
<feature type="domain" description="BPTI/Kunitz inhibitor" evidence="1">
    <location>
        <begin position="2"/>
        <end position="22"/>
    </location>
</feature>
<gene>
    <name evidence="2" type="ORF">MENT_LOCUS17212</name>
</gene>
<comment type="caution">
    <text evidence="2">The sequence shown here is derived from an EMBL/GenBank/DDBJ whole genome shotgun (WGS) entry which is preliminary data.</text>
</comment>
<sequence>MCLSFVYKGCGENKNGFNSKDDANGVFQINFRMIIHIIRIIQST</sequence>
<dbReference type="Gene3D" id="4.10.410.10">
    <property type="entry name" value="Pancreatic trypsin inhibitor Kunitz domain"/>
    <property type="match status" value="1"/>
</dbReference>
<protein>
    <recommendedName>
        <fullName evidence="1">BPTI/Kunitz inhibitor domain-containing protein</fullName>
    </recommendedName>
</protein>
<evidence type="ECO:0000259" key="1">
    <source>
        <dbReference type="Pfam" id="PF00014"/>
    </source>
</evidence>
<name>A0A6V7UTJ8_MELEN</name>
<dbReference type="GO" id="GO:0004867">
    <property type="term" value="F:serine-type endopeptidase inhibitor activity"/>
    <property type="evidence" value="ECO:0007669"/>
    <property type="project" value="InterPro"/>
</dbReference>
<organism evidence="2 3">
    <name type="scientific">Meloidogyne enterolobii</name>
    <name type="common">Root-knot nematode worm</name>
    <name type="synonym">Meloidogyne mayaguensis</name>
    <dbReference type="NCBI Taxonomy" id="390850"/>
    <lineage>
        <taxon>Eukaryota</taxon>
        <taxon>Metazoa</taxon>
        <taxon>Ecdysozoa</taxon>
        <taxon>Nematoda</taxon>
        <taxon>Chromadorea</taxon>
        <taxon>Rhabditida</taxon>
        <taxon>Tylenchina</taxon>
        <taxon>Tylenchomorpha</taxon>
        <taxon>Tylenchoidea</taxon>
        <taxon>Meloidogynidae</taxon>
        <taxon>Meloidogyninae</taxon>
        <taxon>Meloidogyne</taxon>
    </lineage>
</organism>
<dbReference type="EMBL" id="CAJEWN010000110">
    <property type="protein sequence ID" value="CAD2165495.1"/>
    <property type="molecule type" value="Genomic_DNA"/>
</dbReference>
<proteinExistence type="predicted"/>
<accession>A0A6V7UTJ8</accession>
<evidence type="ECO:0000313" key="3">
    <source>
        <dbReference type="Proteomes" id="UP000580250"/>
    </source>
</evidence>
<dbReference type="InterPro" id="IPR002223">
    <property type="entry name" value="Kunitz_BPTI"/>
</dbReference>
<reference evidence="2 3" key="1">
    <citation type="submission" date="2020-08" db="EMBL/GenBank/DDBJ databases">
        <authorList>
            <person name="Koutsovoulos G."/>
            <person name="Danchin GJ E."/>
        </authorList>
    </citation>
    <scope>NUCLEOTIDE SEQUENCE [LARGE SCALE GENOMIC DNA]</scope>
</reference>
<dbReference type="Pfam" id="PF00014">
    <property type="entry name" value="Kunitz_BPTI"/>
    <property type="match status" value="1"/>
</dbReference>